<dbReference type="STRING" id="331648.BST97_10120"/>
<feature type="domain" description="M23ase beta-sheet core" evidence="4">
    <location>
        <begin position="304"/>
        <end position="395"/>
    </location>
</feature>
<dbReference type="EMBL" id="CP019344">
    <property type="protein sequence ID" value="ARN78314.1"/>
    <property type="molecule type" value="Genomic_DNA"/>
</dbReference>
<dbReference type="RefSeq" id="WP_085767116.1">
    <property type="nucleotide sequence ID" value="NZ_CP019344.1"/>
</dbReference>
<accession>A0A1W6ML26</accession>
<sequence>MKKAALFIGLILMVSAFAKAQTRASLEKRKAEIQSEINQFSQLLKTVKKEEATMQLRVETTKKKIASTQEIINITNKQANLITRSINENKAQIKKLDEEVKELKADYAEMVVKSYKRNNERSRLMFLLSSENFLQAYKRIQYLKSYADYRKKQATEIKEKSDLLVEKNKQLDEERKEKETILAANKKQREELKEDKKEQEALLAQVRENESNYVASIEKKAKERADIDREIKKLIEADIARSNKGKSTTTAKATKFFLSPEAKALAANFKGNRGKLPWPVERGFISMRYGTQPSPIVPQVKIKSNGLRFQTPEGAKVRAVFDGEVVHVLRNKYGILSIHVRHGNYTSIYNNLKSATVSKGDKVSTSDTLGEVFTDRSGVTELQFVLLEESQTLDPARWILKG</sequence>
<dbReference type="AlphaFoldDB" id="A0A1W6ML26"/>
<dbReference type="CDD" id="cd12797">
    <property type="entry name" value="M23_peptidase"/>
    <property type="match status" value="1"/>
</dbReference>
<evidence type="ECO:0000259" key="4">
    <source>
        <dbReference type="Pfam" id="PF01551"/>
    </source>
</evidence>
<dbReference type="SUPFAM" id="SSF51261">
    <property type="entry name" value="Duplicated hybrid motif"/>
    <property type="match status" value="1"/>
</dbReference>
<dbReference type="Gene3D" id="2.70.70.10">
    <property type="entry name" value="Glucose Permease (Domain IIA)"/>
    <property type="match status" value="1"/>
</dbReference>
<feature type="chain" id="PRO_5012777594" evidence="3">
    <location>
        <begin position="21"/>
        <end position="402"/>
    </location>
</feature>
<evidence type="ECO:0000256" key="3">
    <source>
        <dbReference type="SAM" id="SignalP"/>
    </source>
</evidence>
<evidence type="ECO:0000313" key="5">
    <source>
        <dbReference type="EMBL" id="ARN78314.1"/>
    </source>
</evidence>
<dbReference type="Pfam" id="PF01551">
    <property type="entry name" value="Peptidase_M23"/>
    <property type="match status" value="1"/>
</dbReference>
<feature type="coiled-coil region" evidence="2">
    <location>
        <begin position="23"/>
        <end position="50"/>
    </location>
</feature>
<dbReference type="InterPro" id="IPR016047">
    <property type="entry name" value="M23ase_b-sheet_dom"/>
</dbReference>
<dbReference type="Proteomes" id="UP000193431">
    <property type="component" value="Chromosome"/>
</dbReference>
<organism evidence="5 6">
    <name type="scientific">Nonlabens spongiae</name>
    <dbReference type="NCBI Taxonomy" id="331648"/>
    <lineage>
        <taxon>Bacteria</taxon>
        <taxon>Pseudomonadati</taxon>
        <taxon>Bacteroidota</taxon>
        <taxon>Flavobacteriia</taxon>
        <taxon>Flavobacteriales</taxon>
        <taxon>Flavobacteriaceae</taxon>
        <taxon>Nonlabens</taxon>
    </lineage>
</organism>
<dbReference type="InterPro" id="IPR011055">
    <property type="entry name" value="Dup_hybrid_motif"/>
</dbReference>
<gene>
    <name evidence="5" type="ORF">BST97_10120</name>
</gene>
<evidence type="ECO:0000256" key="1">
    <source>
        <dbReference type="ARBA" id="ARBA00022729"/>
    </source>
</evidence>
<dbReference type="PANTHER" id="PTHR21666:SF289">
    <property type="entry name" value="L-ALA--D-GLU ENDOPEPTIDASE"/>
    <property type="match status" value="1"/>
</dbReference>
<keyword evidence="6" id="KW-1185">Reference proteome</keyword>
<reference evidence="5 6" key="1">
    <citation type="submission" date="2016-11" db="EMBL/GenBank/DDBJ databases">
        <title>Trade-off between light-utilization and light-protection in marine flavobacteria.</title>
        <authorList>
            <person name="Kumagai Y."/>
        </authorList>
    </citation>
    <scope>NUCLEOTIDE SEQUENCE [LARGE SCALE GENOMIC DNA]</scope>
    <source>
        <strain evidence="5 6">JCM 13191</strain>
    </source>
</reference>
<feature type="signal peptide" evidence="3">
    <location>
        <begin position="1"/>
        <end position="20"/>
    </location>
</feature>
<name>A0A1W6ML26_9FLAO</name>
<keyword evidence="1 3" id="KW-0732">Signal</keyword>
<dbReference type="PANTHER" id="PTHR21666">
    <property type="entry name" value="PEPTIDASE-RELATED"/>
    <property type="match status" value="1"/>
</dbReference>
<evidence type="ECO:0000256" key="2">
    <source>
        <dbReference type="SAM" id="Coils"/>
    </source>
</evidence>
<evidence type="ECO:0000313" key="6">
    <source>
        <dbReference type="Proteomes" id="UP000193431"/>
    </source>
</evidence>
<feature type="coiled-coil region" evidence="2">
    <location>
        <begin position="79"/>
        <end position="113"/>
    </location>
</feature>
<feature type="coiled-coil region" evidence="2">
    <location>
        <begin position="154"/>
        <end position="237"/>
    </location>
</feature>
<dbReference type="Gene3D" id="6.10.250.3150">
    <property type="match status" value="1"/>
</dbReference>
<protein>
    <submittedName>
        <fullName evidence="5">Peptidase M23</fullName>
    </submittedName>
</protein>
<dbReference type="OrthoDB" id="9815884at2"/>
<proteinExistence type="predicted"/>
<dbReference type="InterPro" id="IPR050570">
    <property type="entry name" value="Cell_wall_metabolism_enzyme"/>
</dbReference>
<keyword evidence="2" id="KW-0175">Coiled coil</keyword>
<dbReference type="GO" id="GO:0004222">
    <property type="term" value="F:metalloendopeptidase activity"/>
    <property type="evidence" value="ECO:0007669"/>
    <property type="project" value="TreeGrafter"/>
</dbReference>